<organism evidence="2">
    <name type="scientific">Aegilops tauschii</name>
    <name type="common">Tausch's goatgrass</name>
    <name type="synonym">Aegilops squarrosa</name>
    <dbReference type="NCBI Taxonomy" id="37682"/>
    <lineage>
        <taxon>Eukaryota</taxon>
        <taxon>Viridiplantae</taxon>
        <taxon>Streptophyta</taxon>
        <taxon>Embryophyta</taxon>
        <taxon>Tracheophyta</taxon>
        <taxon>Spermatophyta</taxon>
        <taxon>Magnoliopsida</taxon>
        <taxon>Liliopsida</taxon>
        <taxon>Poales</taxon>
        <taxon>Poaceae</taxon>
        <taxon>BOP clade</taxon>
        <taxon>Pooideae</taxon>
        <taxon>Triticodae</taxon>
        <taxon>Triticeae</taxon>
        <taxon>Triticinae</taxon>
        <taxon>Aegilops</taxon>
    </lineage>
</organism>
<dbReference type="Gene3D" id="1.20.1280.50">
    <property type="match status" value="1"/>
</dbReference>
<dbReference type="InterPro" id="IPR036047">
    <property type="entry name" value="F-box-like_dom_sf"/>
</dbReference>
<dbReference type="AlphaFoldDB" id="M8ATB4"/>
<dbReference type="SUPFAM" id="SSF81383">
    <property type="entry name" value="F-box domain"/>
    <property type="match status" value="1"/>
</dbReference>
<dbReference type="Pfam" id="PF12937">
    <property type="entry name" value="F-box-like"/>
    <property type="match status" value="1"/>
</dbReference>
<dbReference type="PANTHER" id="PTHR36140:SF2">
    <property type="entry name" value="OS01G0152950 PROTEIN"/>
    <property type="match status" value="1"/>
</dbReference>
<name>M8ATB4_AEGTA</name>
<feature type="domain" description="F-box" evidence="1">
    <location>
        <begin position="17"/>
        <end position="60"/>
    </location>
</feature>
<reference evidence="2" key="1">
    <citation type="submission" date="2015-06" db="UniProtKB">
        <authorList>
            <consortium name="EnsemblPlants"/>
        </authorList>
    </citation>
    <scope>IDENTIFICATION</scope>
</reference>
<dbReference type="ExpressionAtlas" id="M8ATB4">
    <property type="expression patterns" value="baseline"/>
</dbReference>
<protein>
    <recommendedName>
        <fullName evidence="1">F-box domain-containing protein</fullName>
    </recommendedName>
</protein>
<evidence type="ECO:0000313" key="2">
    <source>
        <dbReference type="EnsemblPlants" id="EMT04669"/>
    </source>
</evidence>
<dbReference type="InterPro" id="IPR001810">
    <property type="entry name" value="F-box_dom"/>
</dbReference>
<dbReference type="EnsemblPlants" id="EMT04669">
    <property type="protein sequence ID" value="EMT04669"/>
    <property type="gene ID" value="F775_15853"/>
</dbReference>
<dbReference type="PANTHER" id="PTHR36140">
    <property type="entry name" value="F-BOX DOMAIN-CONTAINING PROTEIN-RELATED"/>
    <property type="match status" value="1"/>
</dbReference>
<accession>M8ATB4</accession>
<sequence length="438" mass="49162">MRPRSIAKRRAVDAADVLPDDLLHEIFARVAPGVLDLIRCAGTCARWFRLISRPAFLRRVGISPENACHRSSFLIGAFFGPEAIPVVHLNAPGKRKSNSPPGFFRLCAQQTGGERLTFTSFIHNNDGTFNYATPLVSRRGLLLVRRRMPRDWEKIHLAVCQPLLGARSTRLLPPPPQDSDTMGVWHDMTGYALITAAAHRAAGDRDHRRQPLFQVLFITICFQRKLVYAFSYSSAKNSWSAPIKCSQTFGLTRSGPLAGVVSGGIVHWLYTNNTNFYTLNISADAANVSLTEISIQVKSGLSPFPCVVGEGKLSFVNTSAEDVLELWTKREQDNDHSAEGKEGWVQSELMPLEVKGIEILSFAERSCVILMVQKGCPTIFSLDLVSKKIQPMIRENRNMAMFYSYNGDEMWRCKNHVLYEIDWPSYLFHLSARSQDVQ</sequence>
<evidence type="ECO:0000259" key="1">
    <source>
        <dbReference type="Pfam" id="PF12937"/>
    </source>
</evidence>
<proteinExistence type="predicted"/>